<dbReference type="GeneID" id="109130839"/>
<dbReference type="RefSeq" id="XP_019096648.1">
    <property type="nucleotide sequence ID" value="XM_019241103.1"/>
</dbReference>
<dbReference type="PANTHER" id="PTHR37705:SF2">
    <property type="entry name" value="GENOME ASSEMBLY, CHROMOSOME: A05"/>
    <property type="match status" value="1"/>
</dbReference>
<proteinExistence type="predicted"/>
<evidence type="ECO:0000313" key="2">
    <source>
        <dbReference type="RefSeq" id="XP_019096459.1"/>
    </source>
</evidence>
<reference evidence="2 3" key="3">
    <citation type="submission" date="2025-05" db="UniProtKB">
        <authorList>
            <consortium name="RefSeq"/>
        </authorList>
    </citation>
    <scope>IDENTIFICATION</scope>
    <source>
        <tissue evidence="2 3">Leaf</tissue>
    </source>
</reference>
<dbReference type="Proteomes" id="UP000694864">
    <property type="component" value="Chromosome 1"/>
</dbReference>
<dbReference type="GeneID" id="109130949"/>
<protein>
    <submittedName>
        <fullName evidence="2">Uncharacterized protein LOC109130839</fullName>
    </submittedName>
    <submittedName>
        <fullName evidence="3">Uncharacterized protein LOC109130949</fullName>
    </submittedName>
</protein>
<gene>
    <name evidence="2" type="primary">LOC109130839</name>
    <name evidence="3" type="synonym">LOC109130949</name>
</gene>
<sequence length="60" mass="6624">MVSQKLEICIELVKIAVVFVTTVAETVEEAFRKPQPSLPAVHDGRRNNYAAVPIPLVGFM</sequence>
<accession>A0ABM1RBS1</accession>
<name>A0ABM1RBS1_CAMSA</name>
<keyword evidence="1" id="KW-1185">Reference proteome</keyword>
<evidence type="ECO:0000313" key="1">
    <source>
        <dbReference type="Proteomes" id="UP000694864"/>
    </source>
</evidence>
<dbReference type="Proteomes" id="UP000694864">
    <property type="component" value="Chromosome 19"/>
</dbReference>
<evidence type="ECO:0000313" key="3">
    <source>
        <dbReference type="RefSeq" id="XP_019096648.1"/>
    </source>
</evidence>
<organism evidence="1 2">
    <name type="scientific">Camelina sativa</name>
    <name type="common">False flax</name>
    <name type="synonym">Myagrum sativum</name>
    <dbReference type="NCBI Taxonomy" id="90675"/>
    <lineage>
        <taxon>Eukaryota</taxon>
        <taxon>Viridiplantae</taxon>
        <taxon>Streptophyta</taxon>
        <taxon>Embryophyta</taxon>
        <taxon>Tracheophyta</taxon>
        <taxon>Spermatophyta</taxon>
        <taxon>Magnoliopsida</taxon>
        <taxon>eudicotyledons</taxon>
        <taxon>Gunneridae</taxon>
        <taxon>Pentapetalae</taxon>
        <taxon>rosids</taxon>
        <taxon>malvids</taxon>
        <taxon>Brassicales</taxon>
        <taxon>Brassicaceae</taxon>
        <taxon>Camelineae</taxon>
        <taxon>Camelina</taxon>
    </lineage>
</organism>
<reference evidence="1" key="1">
    <citation type="journal article" date="1997" name="Nucleic Acids Res.">
        <title>tRNAscan-SE: a program for improved detection of transfer RNA genes in genomic sequence.</title>
        <authorList>
            <person name="Lowe T.M."/>
            <person name="Eddy S.R."/>
        </authorList>
    </citation>
    <scope>NUCLEOTIDE SEQUENCE [LARGE SCALE GENOMIC DNA]</scope>
    <source>
        <strain evidence="1">r\DH55</strain>
    </source>
</reference>
<reference evidence="1" key="2">
    <citation type="journal article" date="2014" name="Nat. Commun.">
        <title>The emerging biofuel crop Camelina sativa retains a highly undifferentiated hexaploid genome structure.</title>
        <authorList>
            <person name="Kagale S."/>
            <person name="Koh C."/>
            <person name="Nixon J."/>
            <person name="Bollina V."/>
            <person name="Clarke W.E."/>
            <person name="Tuteja R."/>
            <person name="Spillane C."/>
            <person name="Robinson S.J."/>
            <person name="Links M.G."/>
            <person name="Clarke C."/>
            <person name="Higgins E.E."/>
            <person name="Huebert T."/>
            <person name="Sharpe A.G."/>
            <person name="Parkin I.A."/>
        </authorList>
    </citation>
    <scope>NUCLEOTIDE SEQUENCE [LARGE SCALE GENOMIC DNA]</scope>
    <source>
        <strain evidence="1">r\DH55</strain>
    </source>
</reference>
<dbReference type="RefSeq" id="XP_019096459.1">
    <property type="nucleotide sequence ID" value="XM_019240914.1"/>
</dbReference>
<dbReference type="PANTHER" id="PTHR37705">
    <property type="entry name" value="BNAA08G11710D PROTEIN"/>
    <property type="match status" value="1"/>
</dbReference>